<dbReference type="EMBL" id="ML976113">
    <property type="protein sequence ID" value="KAF1938150.1"/>
    <property type="molecule type" value="Genomic_DNA"/>
</dbReference>
<protein>
    <submittedName>
        <fullName evidence="2">Uncharacterized protein</fullName>
    </submittedName>
</protein>
<proteinExistence type="predicted"/>
<evidence type="ECO:0000256" key="1">
    <source>
        <dbReference type="SAM" id="SignalP"/>
    </source>
</evidence>
<name>A0A6A5SEK8_9PLEO</name>
<feature type="chain" id="PRO_5025553668" evidence="1">
    <location>
        <begin position="18"/>
        <end position="112"/>
    </location>
</feature>
<sequence>MFPNALAYAFSIPLVSTFLAFPSQNHINKIEDSASLAKPNLTTTATTYPTIPTEFTPTVTLALPCITGVRIYRLAMELRSFGLGGVRVMMMDWGMCLRSWRLRTVVIWCGAA</sequence>
<keyword evidence="3" id="KW-1185">Reference proteome</keyword>
<organism evidence="2 3">
    <name type="scientific">Clathrospora elynae</name>
    <dbReference type="NCBI Taxonomy" id="706981"/>
    <lineage>
        <taxon>Eukaryota</taxon>
        <taxon>Fungi</taxon>
        <taxon>Dikarya</taxon>
        <taxon>Ascomycota</taxon>
        <taxon>Pezizomycotina</taxon>
        <taxon>Dothideomycetes</taxon>
        <taxon>Pleosporomycetidae</taxon>
        <taxon>Pleosporales</taxon>
        <taxon>Diademaceae</taxon>
        <taxon>Clathrospora</taxon>
    </lineage>
</organism>
<dbReference type="Proteomes" id="UP000800038">
    <property type="component" value="Unassembled WGS sequence"/>
</dbReference>
<accession>A0A6A5SEK8</accession>
<evidence type="ECO:0000313" key="2">
    <source>
        <dbReference type="EMBL" id="KAF1938150.1"/>
    </source>
</evidence>
<reference evidence="2" key="1">
    <citation type="journal article" date="2020" name="Stud. Mycol.">
        <title>101 Dothideomycetes genomes: a test case for predicting lifestyles and emergence of pathogens.</title>
        <authorList>
            <person name="Haridas S."/>
            <person name="Albert R."/>
            <person name="Binder M."/>
            <person name="Bloem J."/>
            <person name="Labutti K."/>
            <person name="Salamov A."/>
            <person name="Andreopoulos B."/>
            <person name="Baker S."/>
            <person name="Barry K."/>
            <person name="Bills G."/>
            <person name="Bluhm B."/>
            <person name="Cannon C."/>
            <person name="Castanera R."/>
            <person name="Culley D."/>
            <person name="Daum C."/>
            <person name="Ezra D."/>
            <person name="Gonzalez J."/>
            <person name="Henrissat B."/>
            <person name="Kuo A."/>
            <person name="Liang C."/>
            <person name="Lipzen A."/>
            <person name="Lutzoni F."/>
            <person name="Magnuson J."/>
            <person name="Mondo S."/>
            <person name="Nolan M."/>
            <person name="Ohm R."/>
            <person name="Pangilinan J."/>
            <person name="Park H.-J."/>
            <person name="Ramirez L."/>
            <person name="Alfaro M."/>
            <person name="Sun H."/>
            <person name="Tritt A."/>
            <person name="Yoshinaga Y."/>
            <person name="Zwiers L.-H."/>
            <person name="Turgeon B."/>
            <person name="Goodwin S."/>
            <person name="Spatafora J."/>
            <person name="Crous P."/>
            <person name="Grigoriev I."/>
        </authorList>
    </citation>
    <scope>NUCLEOTIDE SEQUENCE</scope>
    <source>
        <strain evidence="2">CBS 161.51</strain>
    </source>
</reference>
<feature type="signal peptide" evidence="1">
    <location>
        <begin position="1"/>
        <end position="17"/>
    </location>
</feature>
<gene>
    <name evidence="2" type="ORF">EJ02DRAFT_32005</name>
</gene>
<dbReference type="AlphaFoldDB" id="A0A6A5SEK8"/>
<evidence type="ECO:0000313" key="3">
    <source>
        <dbReference type="Proteomes" id="UP000800038"/>
    </source>
</evidence>
<keyword evidence="1" id="KW-0732">Signal</keyword>